<evidence type="ECO:0000313" key="4">
    <source>
        <dbReference type="Proteomes" id="UP000676336"/>
    </source>
</evidence>
<feature type="non-terminal residue" evidence="3">
    <location>
        <position position="53"/>
    </location>
</feature>
<evidence type="ECO:0000313" key="2">
    <source>
        <dbReference type="EMBL" id="CAF5179242.1"/>
    </source>
</evidence>
<dbReference type="Proteomes" id="UP000676336">
    <property type="component" value="Unassembled WGS sequence"/>
</dbReference>
<dbReference type="Proteomes" id="UP000681720">
    <property type="component" value="Unassembled WGS sequence"/>
</dbReference>
<dbReference type="EMBL" id="CAJOBH010289400">
    <property type="protein sequence ID" value="CAF5179242.1"/>
    <property type="molecule type" value="Genomic_DNA"/>
</dbReference>
<evidence type="ECO:0000313" key="1">
    <source>
        <dbReference type="EMBL" id="CAF4243135.1"/>
    </source>
</evidence>
<protein>
    <submittedName>
        <fullName evidence="3">Uncharacterized protein</fullName>
    </submittedName>
</protein>
<evidence type="ECO:0000313" key="3">
    <source>
        <dbReference type="EMBL" id="CAF5213590.1"/>
    </source>
</evidence>
<reference evidence="3" key="1">
    <citation type="submission" date="2021-02" db="EMBL/GenBank/DDBJ databases">
        <authorList>
            <person name="Nowell W R."/>
        </authorList>
    </citation>
    <scope>NUCLEOTIDE SEQUENCE</scope>
</reference>
<dbReference type="EMBL" id="CAJOBJ010025771">
    <property type="protein sequence ID" value="CAF4243135.1"/>
    <property type="molecule type" value="Genomic_DNA"/>
</dbReference>
<sequence length="53" mass="5863">MNADLIENHLNIDKLTDSSDENLNIFTNGRFPNGSFSVIDFSQLTSDGSVEVM</sequence>
<organism evidence="3 4">
    <name type="scientific">Rotaria magnacalcarata</name>
    <dbReference type="NCBI Taxonomy" id="392030"/>
    <lineage>
        <taxon>Eukaryota</taxon>
        <taxon>Metazoa</taxon>
        <taxon>Spiralia</taxon>
        <taxon>Gnathifera</taxon>
        <taxon>Rotifera</taxon>
        <taxon>Eurotatoria</taxon>
        <taxon>Bdelloidea</taxon>
        <taxon>Philodinida</taxon>
        <taxon>Philodinidae</taxon>
        <taxon>Rotaria</taxon>
    </lineage>
</organism>
<name>A0A8S3JA80_9BILA</name>
<dbReference type="Proteomes" id="UP000681967">
    <property type="component" value="Unassembled WGS sequence"/>
</dbReference>
<dbReference type="AlphaFoldDB" id="A0A8S3JA80"/>
<gene>
    <name evidence="2" type="ORF">BYL167_LOCUS78695</name>
    <name evidence="1" type="ORF">GIL414_LOCUS23351</name>
    <name evidence="3" type="ORF">SMN809_LOCUS79074</name>
</gene>
<dbReference type="EMBL" id="CAJOBI010341547">
    <property type="protein sequence ID" value="CAF5213590.1"/>
    <property type="molecule type" value="Genomic_DNA"/>
</dbReference>
<proteinExistence type="predicted"/>
<accession>A0A8S3JA80</accession>
<comment type="caution">
    <text evidence="3">The sequence shown here is derived from an EMBL/GenBank/DDBJ whole genome shotgun (WGS) entry which is preliminary data.</text>
</comment>